<dbReference type="OrthoDB" id="1730185at2759"/>
<dbReference type="Gene3D" id="1.10.420.10">
    <property type="entry name" value="Peroxidase, domain 2"/>
    <property type="match status" value="1"/>
</dbReference>
<dbReference type="Proteomes" id="UP000623129">
    <property type="component" value="Unassembled WGS sequence"/>
</dbReference>
<gene>
    <name evidence="13" type="ORF">FCM35_KLT17519</name>
</gene>
<dbReference type="PANTHER" id="PTHR31517:SF48">
    <property type="entry name" value="PEROXIDASE 16-RELATED"/>
    <property type="match status" value="1"/>
</dbReference>
<evidence type="ECO:0000259" key="12">
    <source>
        <dbReference type="PROSITE" id="PS50873"/>
    </source>
</evidence>
<name>A0A833VG93_9POAL</name>
<feature type="binding site" evidence="9">
    <location>
        <position position="276"/>
    </location>
    <ligand>
        <name>Ca(2+)</name>
        <dbReference type="ChEBI" id="CHEBI:29108"/>
        <label>2</label>
    </ligand>
</feature>
<keyword evidence="5 9" id="KW-0106">Calcium</keyword>
<keyword evidence="10" id="KW-0964">Secreted</keyword>
<protein>
    <recommendedName>
        <fullName evidence="10">Peroxidase</fullName>
        <ecNumber evidence="10">1.11.1.7</ecNumber>
    </recommendedName>
</protein>
<dbReference type="GO" id="GO:0005576">
    <property type="term" value="C:extracellular region"/>
    <property type="evidence" value="ECO:0007669"/>
    <property type="project" value="UniProtKB-SubCell"/>
</dbReference>
<dbReference type="GO" id="GO:0046872">
    <property type="term" value="F:metal ion binding"/>
    <property type="evidence" value="ECO:0007669"/>
    <property type="project" value="UniProtKB-UniRule"/>
</dbReference>
<dbReference type="GO" id="GO:0042744">
    <property type="term" value="P:hydrogen peroxide catabolic process"/>
    <property type="evidence" value="ECO:0007669"/>
    <property type="project" value="UniProtKB-KW"/>
</dbReference>
<dbReference type="PRINTS" id="PR00461">
    <property type="entry name" value="PLPEROXIDASE"/>
</dbReference>
<dbReference type="GO" id="GO:0140825">
    <property type="term" value="F:lactoperoxidase activity"/>
    <property type="evidence" value="ECO:0007669"/>
    <property type="project" value="UniProtKB-EC"/>
</dbReference>
<evidence type="ECO:0000313" key="14">
    <source>
        <dbReference type="Proteomes" id="UP000623129"/>
    </source>
</evidence>
<feature type="compositionally biased region" description="Polar residues" evidence="11">
    <location>
        <begin position="47"/>
        <end position="61"/>
    </location>
</feature>
<evidence type="ECO:0000256" key="11">
    <source>
        <dbReference type="SAM" id="MobiDB-lite"/>
    </source>
</evidence>
<feature type="region of interest" description="Disordered" evidence="11">
    <location>
        <begin position="47"/>
        <end position="101"/>
    </location>
</feature>
<accession>A0A833VG93</accession>
<reference evidence="13" key="1">
    <citation type="submission" date="2020-01" db="EMBL/GenBank/DDBJ databases">
        <title>Genome sequence of Kobresia littledalei, the first chromosome-level genome in the family Cyperaceae.</title>
        <authorList>
            <person name="Qu G."/>
        </authorList>
    </citation>
    <scope>NUCLEOTIDE SEQUENCE</scope>
    <source>
        <strain evidence="13">C.B.Clarke</strain>
        <tissue evidence="13">Leaf</tissue>
    </source>
</reference>
<organism evidence="13 14">
    <name type="scientific">Carex littledalei</name>
    <dbReference type="NCBI Taxonomy" id="544730"/>
    <lineage>
        <taxon>Eukaryota</taxon>
        <taxon>Viridiplantae</taxon>
        <taxon>Streptophyta</taxon>
        <taxon>Embryophyta</taxon>
        <taxon>Tracheophyta</taxon>
        <taxon>Spermatophyta</taxon>
        <taxon>Magnoliopsida</taxon>
        <taxon>Liliopsida</taxon>
        <taxon>Poales</taxon>
        <taxon>Cyperaceae</taxon>
        <taxon>Cyperoideae</taxon>
        <taxon>Cariceae</taxon>
        <taxon>Carex</taxon>
        <taxon>Carex subgen. Euthyceras</taxon>
    </lineage>
</organism>
<keyword evidence="2 10" id="KW-0575">Peroxidase</keyword>
<proteinExistence type="inferred from homology"/>
<feature type="compositionally biased region" description="Polar residues" evidence="11">
    <location>
        <begin position="88"/>
        <end position="101"/>
    </location>
</feature>
<comment type="subcellular location">
    <subcellularLocation>
        <location evidence="10">Secreted</location>
    </subcellularLocation>
</comment>
<comment type="catalytic activity">
    <reaction evidence="1 10">
        <text>2 a phenolic donor + H2O2 = 2 a phenolic radical donor + 2 H2O</text>
        <dbReference type="Rhea" id="RHEA:56136"/>
        <dbReference type="ChEBI" id="CHEBI:15377"/>
        <dbReference type="ChEBI" id="CHEBI:16240"/>
        <dbReference type="ChEBI" id="CHEBI:139520"/>
        <dbReference type="ChEBI" id="CHEBI:139521"/>
        <dbReference type="EC" id="1.11.1.7"/>
    </reaction>
</comment>
<dbReference type="Pfam" id="PF00141">
    <property type="entry name" value="peroxidase"/>
    <property type="match status" value="1"/>
</dbReference>
<dbReference type="EC" id="1.11.1.7" evidence="10"/>
<keyword evidence="14" id="KW-1185">Reference proteome</keyword>
<keyword evidence="6 10" id="KW-0560">Oxidoreductase</keyword>
<dbReference type="SUPFAM" id="SSF48113">
    <property type="entry name" value="Heme-dependent peroxidases"/>
    <property type="match status" value="1"/>
</dbReference>
<feature type="binding site" evidence="9">
    <location>
        <position position="268"/>
    </location>
    <ligand>
        <name>Ca(2+)</name>
        <dbReference type="ChEBI" id="CHEBI:29108"/>
        <label>2</label>
    </ligand>
</feature>
<comment type="similarity">
    <text evidence="10">Belongs to the peroxidase family. Classical plant (class III) peroxidase subfamily.</text>
</comment>
<keyword evidence="8 10" id="KW-0376">Hydrogen peroxide</keyword>
<dbReference type="PANTHER" id="PTHR31517">
    <property type="match status" value="1"/>
</dbReference>
<evidence type="ECO:0000256" key="7">
    <source>
        <dbReference type="ARBA" id="ARBA00023004"/>
    </source>
</evidence>
<evidence type="ECO:0000256" key="6">
    <source>
        <dbReference type="ARBA" id="ARBA00023002"/>
    </source>
</evidence>
<keyword evidence="7 10" id="KW-0408">Iron</keyword>
<sequence length="348" mass="37780">MLAQRGNQKFIINRLNLIRNKFCNFASAGVGSTLPDPIDVRATPISATGTVQEPHTQQQSDPENDYPDTCNVLANPDAGTNAAGFDTVSPTTQPPSLVSPTGNNPDAVIPLAPDVGGLHSNVDVGAAGNAAVAATQQDSDDDSELIIDIINKTKETKQVGSSSAPQPPKAKKWVYDPINRPAHRTHIPKKKFTWGRKKKTIAIKLPKTKPGQNKTPPSTGPNDHTSPLPANSPLPSKNSGPSRLARGIGRRFFRHFNCKDPTKKVHLDPTTPTIFDSVYYQNLQKNMSLLEAEQKLIVDSRTGPLVRSLANQPDLFYMQFRAAMIKLSKTLVLTKDEGEVRLNCSAVN</sequence>
<keyword evidence="4 9" id="KW-0479">Metal-binding</keyword>
<evidence type="ECO:0000256" key="8">
    <source>
        <dbReference type="ARBA" id="ARBA00023324"/>
    </source>
</evidence>
<evidence type="ECO:0000256" key="2">
    <source>
        <dbReference type="ARBA" id="ARBA00022559"/>
    </source>
</evidence>
<dbReference type="EMBL" id="SWLB01000005">
    <property type="protein sequence ID" value="KAF3338682.1"/>
    <property type="molecule type" value="Genomic_DNA"/>
</dbReference>
<feature type="binding site" evidence="9">
    <location>
        <position position="271"/>
    </location>
    <ligand>
        <name>Ca(2+)</name>
        <dbReference type="ChEBI" id="CHEBI:29108"/>
        <label>2</label>
    </ligand>
</feature>
<evidence type="ECO:0000313" key="13">
    <source>
        <dbReference type="EMBL" id="KAF3338682.1"/>
    </source>
</evidence>
<evidence type="ECO:0000256" key="9">
    <source>
        <dbReference type="PIRSR" id="PIRSR600823-3"/>
    </source>
</evidence>
<dbReference type="GO" id="GO:0006979">
    <property type="term" value="P:response to oxidative stress"/>
    <property type="evidence" value="ECO:0007669"/>
    <property type="project" value="UniProtKB-UniRule"/>
</dbReference>
<evidence type="ECO:0000256" key="5">
    <source>
        <dbReference type="ARBA" id="ARBA00022837"/>
    </source>
</evidence>
<dbReference type="InterPro" id="IPR002016">
    <property type="entry name" value="Haem_peroxidase"/>
</dbReference>
<evidence type="ECO:0000256" key="4">
    <source>
        <dbReference type="ARBA" id="ARBA00022723"/>
    </source>
</evidence>
<dbReference type="AlphaFoldDB" id="A0A833VG93"/>
<evidence type="ECO:0000256" key="10">
    <source>
        <dbReference type="RuleBase" id="RU362060"/>
    </source>
</evidence>
<evidence type="ECO:0000256" key="1">
    <source>
        <dbReference type="ARBA" id="ARBA00000189"/>
    </source>
</evidence>
<dbReference type="PROSITE" id="PS50873">
    <property type="entry name" value="PEROXIDASE_4"/>
    <property type="match status" value="1"/>
</dbReference>
<dbReference type="GO" id="GO:0020037">
    <property type="term" value="F:heme binding"/>
    <property type="evidence" value="ECO:0007669"/>
    <property type="project" value="UniProtKB-UniRule"/>
</dbReference>
<comment type="function">
    <text evidence="10">Removal of H(2)O(2), oxidation of toxic reductants, biosynthesis and degradation of lignin, suberization, auxin catabolism, response to environmental stresses such as wounding, pathogen attack and oxidative stress.</text>
</comment>
<evidence type="ECO:0000256" key="3">
    <source>
        <dbReference type="ARBA" id="ARBA00022617"/>
    </source>
</evidence>
<dbReference type="InterPro" id="IPR010255">
    <property type="entry name" value="Haem_peroxidase_sf"/>
</dbReference>
<feature type="region of interest" description="Disordered" evidence="11">
    <location>
        <begin position="200"/>
        <end position="244"/>
    </location>
</feature>
<comment type="cofactor">
    <cofactor evidence="10">
        <name>heme b</name>
        <dbReference type="ChEBI" id="CHEBI:60344"/>
    </cofactor>
    <text evidence="10">Binds 1 heme b (iron(II)-protoporphyrin IX) group per subunit.</text>
</comment>
<comment type="cofactor">
    <cofactor evidence="9 10">
        <name>Ca(2+)</name>
        <dbReference type="ChEBI" id="CHEBI:29108"/>
    </cofactor>
    <text evidence="9 10">Binds 2 calcium ions per subunit.</text>
</comment>
<comment type="caution">
    <text evidence="13">The sequence shown here is derived from an EMBL/GenBank/DDBJ whole genome shotgun (WGS) entry which is preliminary data.</text>
</comment>
<keyword evidence="3 10" id="KW-0349">Heme</keyword>
<feature type="compositionally biased region" description="Polar residues" evidence="11">
    <location>
        <begin position="210"/>
        <end position="241"/>
    </location>
</feature>
<dbReference type="InterPro" id="IPR000823">
    <property type="entry name" value="Peroxidase_pln"/>
</dbReference>
<feature type="domain" description="Plant heme peroxidase family profile" evidence="12">
    <location>
        <begin position="253"/>
        <end position="348"/>
    </location>
</feature>